<feature type="transmembrane region" description="Helical" evidence="1">
    <location>
        <begin position="76"/>
        <end position="97"/>
    </location>
</feature>
<keyword evidence="1" id="KW-1133">Transmembrane helix</keyword>
<dbReference type="EMBL" id="JACSPW010000005">
    <property type="protein sequence ID" value="MBD8032926.1"/>
    <property type="molecule type" value="Genomic_DNA"/>
</dbReference>
<comment type="caution">
    <text evidence="2">The sequence shown here is derived from an EMBL/GenBank/DDBJ whole genome shotgun (WGS) entry which is preliminary data.</text>
</comment>
<accession>A0ABR8XLW1</accession>
<dbReference type="RefSeq" id="WP_191703505.1">
    <property type="nucleotide sequence ID" value="NZ_JACSPW010000005.1"/>
</dbReference>
<organism evidence="2 3">
    <name type="scientific">Solibacillus merdavium</name>
    <dbReference type="NCBI Taxonomy" id="2762218"/>
    <lineage>
        <taxon>Bacteria</taxon>
        <taxon>Bacillati</taxon>
        <taxon>Bacillota</taxon>
        <taxon>Bacilli</taxon>
        <taxon>Bacillales</taxon>
        <taxon>Caryophanaceae</taxon>
        <taxon>Solibacillus</taxon>
    </lineage>
</organism>
<keyword evidence="1" id="KW-0812">Transmembrane</keyword>
<feature type="transmembrane region" description="Helical" evidence="1">
    <location>
        <begin position="44"/>
        <end position="64"/>
    </location>
</feature>
<evidence type="ECO:0000313" key="2">
    <source>
        <dbReference type="EMBL" id="MBD8032926.1"/>
    </source>
</evidence>
<gene>
    <name evidence="2" type="ORF">H9632_07585</name>
</gene>
<feature type="transmembrane region" description="Helical" evidence="1">
    <location>
        <begin position="103"/>
        <end position="126"/>
    </location>
</feature>
<dbReference type="Proteomes" id="UP000600565">
    <property type="component" value="Unassembled WGS sequence"/>
</dbReference>
<feature type="transmembrane region" description="Helical" evidence="1">
    <location>
        <begin position="215"/>
        <end position="234"/>
    </location>
</feature>
<evidence type="ECO:0008006" key="4">
    <source>
        <dbReference type="Google" id="ProtNLM"/>
    </source>
</evidence>
<reference evidence="2 3" key="1">
    <citation type="submission" date="2020-08" db="EMBL/GenBank/DDBJ databases">
        <title>A Genomic Blueprint of the Chicken Gut Microbiome.</title>
        <authorList>
            <person name="Gilroy R."/>
            <person name="Ravi A."/>
            <person name="Getino M."/>
            <person name="Pursley I."/>
            <person name="Horton D.L."/>
            <person name="Alikhan N.-F."/>
            <person name="Baker D."/>
            <person name="Gharbi K."/>
            <person name="Hall N."/>
            <person name="Watson M."/>
            <person name="Adriaenssens E.M."/>
            <person name="Foster-Nyarko E."/>
            <person name="Jarju S."/>
            <person name="Secka A."/>
            <person name="Antonio M."/>
            <person name="Oren A."/>
            <person name="Chaudhuri R."/>
            <person name="La Ragione R.M."/>
            <person name="Hildebrand F."/>
            <person name="Pallen M.J."/>
        </authorList>
    </citation>
    <scope>NUCLEOTIDE SEQUENCE [LARGE SCALE GENOMIC DNA]</scope>
    <source>
        <strain evidence="2 3">Sa1YVA6</strain>
    </source>
</reference>
<name>A0ABR8XLW1_9BACL</name>
<proteinExistence type="predicted"/>
<sequence>MNMKRAYELSEIGKMKFTELLTFLIVFIFTPLIIKIVNNLFNDALLILILIPIISVVIFLIIIWKREKGTKKYPTNYWLILFLLLFSYMDLLIIILINNPNLTIYGLVIASFLYLYIFGILFYYFMNFLFMFRIKKMFPSEADIEKNQVDDMSLKKLSKYIDIDNQKMYYSLSLINFAIYMGVVYFGMLLLIKNFTDEKGSVFEQFSSWVKEQEYVTLFNGIAIFSLLITIYNITIPIQKRIIKNAREKVIEKNKEYFNDSSRIK</sequence>
<evidence type="ECO:0000256" key="1">
    <source>
        <dbReference type="SAM" id="Phobius"/>
    </source>
</evidence>
<keyword evidence="1" id="KW-0472">Membrane</keyword>
<feature type="transmembrane region" description="Helical" evidence="1">
    <location>
        <begin position="20"/>
        <end position="38"/>
    </location>
</feature>
<protein>
    <recommendedName>
        <fullName evidence="4">DUF4234 domain-containing protein</fullName>
    </recommendedName>
</protein>
<keyword evidence="3" id="KW-1185">Reference proteome</keyword>
<evidence type="ECO:0000313" key="3">
    <source>
        <dbReference type="Proteomes" id="UP000600565"/>
    </source>
</evidence>
<feature type="transmembrane region" description="Helical" evidence="1">
    <location>
        <begin position="169"/>
        <end position="195"/>
    </location>
</feature>